<organism evidence="2 3">
    <name type="scientific">Janthinobacterium psychrotolerans</name>
    <dbReference type="NCBI Taxonomy" id="1747903"/>
    <lineage>
        <taxon>Bacteria</taxon>
        <taxon>Pseudomonadati</taxon>
        <taxon>Pseudomonadota</taxon>
        <taxon>Betaproteobacteria</taxon>
        <taxon>Burkholderiales</taxon>
        <taxon>Oxalobacteraceae</taxon>
        <taxon>Janthinobacterium</taxon>
    </lineage>
</organism>
<sequence>MAGVARAVAQCVHSVSPKRLPMPILTLSPRRELYYELIAGDPARPVLVFLHEGLGSCAMWKDFPAQLCQATGCRGLLYDRLGYGLSSPLTAPRRLHYVHDYALYELPQVLARLIPQQDHIVIGHSDGGSIALIYASQQPARLRGIITEAAHVFVEAVTLAGIRTADAAFDAGKLRALEKYHGDKTQTIFKAWADTWLSQGFQFWNIEYLLPSIACPALVMQGSADQYGTQAQVDAIVAQTLRAVPAMIEQCGHTPHQEQPQAVLELMRVFLEGRIAESG</sequence>
<gene>
    <name evidence="2" type="ORF">ASR47_1001297</name>
</gene>
<dbReference type="PANTHER" id="PTHR43689">
    <property type="entry name" value="HYDROLASE"/>
    <property type="match status" value="1"/>
</dbReference>
<dbReference type="Pfam" id="PF12697">
    <property type="entry name" value="Abhydrolase_6"/>
    <property type="match status" value="1"/>
</dbReference>
<dbReference type="Proteomes" id="UP000092713">
    <property type="component" value="Unassembled WGS sequence"/>
</dbReference>
<dbReference type="AlphaFoldDB" id="A0A1A7BWC1"/>
<reference evidence="2 3" key="1">
    <citation type="submission" date="2016-04" db="EMBL/GenBank/DDBJ databases">
        <title>Draft genome sequence of Janthinobacterium psychrotolerans sp. nov., isolated from freshwater sediments in Denmark.</title>
        <authorList>
            <person name="Gong X."/>
            <person name="Skrivergaard S."/>
            <person name="Korsgaard B.S."/>
            <person name="Schreiber L."/>
            <person name="Marshall I.P."/>
            <person name="Finster K."/>
            <person name="Schramm A."/>
        </authorList>
    </citation>
    <scope>NUCLEOTIDE SEQUENCE [LARGE SCALE GENOMIC DNA]</scope>
    <source>
        <strain evidence="2 3">S3-2</strain>
    </source>
</reference>
<dbReference type="PANTHER" id="PTHR43689:SF8">
    <property type="entry name" value="ALPHA_BETA-HYDROLASES SUPERFAMILY PROTEIN"/>
    <property type="match status" value="1"/>
</dbReference>
<evidence type="ECO:0000259" key="1">
    <source>
        <dbReference type="Pfam" id="PF12697"/>
    </source>
</evidence>
<dbReference type="Gene3D" id="3.40.50.1820">
    <property type="entry name" value="alpha/beta hydrolase"/>
    <property type="match status" value="1"/>
</dbReference>
<dbReference type="PATRIC" id="fig|1747903.4.peg.308"/>
<dbReference type="InterPro" id="IPR029058">
    <property type="entry name" value="AB_hydrolase_fold"/>
</dbReference>
<dbReference type="STRING" id="1747903.ASR47_1001297"/>
<proteinExistence type="predicted"/>
<dbReference type="SUPFAM" id="SSF53474">
    <property type="entry name" value="alpha/beta-Hydrolases"/>
    <property type="match status" value="1"/>
</dbReference>
<dbReference type="InterPro" id="IPR000073">
    <property type="entry name" value="AB_hydrolase_1"/>
</dbReference>
<name>A0A1A7BWC1_9BURK</name>
<keyword evidence="3" id="KW-1185">Reference proteome</keyword>
<protein>
    <submittedName>
        <fullName evidence="2">Pimeloyl-ACP methyl ester carboxylesterase</fullName>
    </submittedName>
</protein>
<comment type="caution">
    <text evidence="2">The sequence shown here is derived from an EMBL/GenBank/DDBJ whole genome shotgun (WGS) entry which is preliminary data.</text>
</comment>
<accession>A0A1A7BWC1</accession>
<evidence type="ECO:0000313" key="3">
    <source>
        <dbReference type="Proteomes" id="UP000092713"/>
    </source>
</evidence>
<feature type="domain" description="AB hydrolase-1" evidence="1">
    <location>
        <begin position="47"/>
        <end position="265"/>
    </location>
</feature>
<evidence type="ECO:0000313" key="2">
    <source>
        <dbReference type="EMBL" id="OBV36820.1"/>
    </source>
</evidence>
<dbReference type="EMBL" id="LOCQ01000062">
    <property type="protein sequence ID" value="OBV36820.1"/>
    <property type="molecule type" value="Genomic_DNA"/>
</dbReference>